<keyword evidence="3 9" id="KW-0547">Nucleotide-binding</keyword>
<keyword evidence="1 9" id="KW-0963">Cytoplasm</keyword>
<dbReference type="InterPro" id="IPR002300">
    <property type="entry name" value="aa-tRNA-synth_Ia"/>
</dbReference>
<evidence type="ECO:0000259" key="10">
    <source>
        <dbReference type="Pfam" id="PF00133"/>
    </source>
</evidence>
<evidence type="ECO:0000313" key="12">
    <source>
        <dbReference type="EMBL" id="MDO8054261.1"/>
    </source>
</evidence>
<comment type="domain">
    <text evidence="9">The C-terminal coiled-coil domain is crucial for aminoacylation activity.</text>
</comment>
<proteinExistence type="inferred from homology"/>
<dbReference type="CDD" id="cd07962">
    <property type="entry name" value="Anticodon_Ia_Val"/>
    <property type="match status" value="1"/>
</dbReference>
<evidence type="ECO:0000256" key="2">
    <source>
        <dbReference type="ARBA" id="ARBA00022598"/>
    </source>
</evidence>
<keyword evidence="7 9" id="KW-0030">Aminoacyl-tRNA synthetase</keyword>
<dbReference type="GO" id="GO:0005524">
    <property type="term" value="F:ATP binding"/>
    <property type="evidence" value="ECO:0007669"/>
    <property type="project" value="UniProtKB-UniRule"/>
</dbReference>
<keyword evidence="6 9" id="KW-0175">Coiled coil</keyword>
<dbReference type="PANTHER" id="PTHR11946:SF93">
    <property type="entry name" value="VALINE--TRNA LIGASE, CHLOROPLASTIC_MITOCHONDRIAL 2"/>
    <property type="match status" value="1"/>
</dbReference>
<dbReference type="InterPro" id="IPR009080">
    <property type="entry name" value="tRNAsynth_Ia_anticodon-bd"/>
</dbReference>
<dbReference type="InterPro" id="IPR001412">
    <property type="entry name" value="aa-tRNA-synth_I_CS"/>
</dbReference>
<evidence type="ECO:0000259" key="11">
    <source>
        <dbReference type="Pfam" id="PF08264"/>
    </source>
</evidence>
<dbReference type="InterPro" id="IPR033705">
    <property type="entry name" value="Anticodon_Ia_Val"/>
</dbReference>
<dbReference type="EC" id="6.1.1.9" evidence="9"/>
<dbReference type="GO" id="GO:0005829">
    <property type="term" value="C:cytosol"/>
    <property type="evidence" value="ECO:0007669"/>
    <property type="project" value="TreeGrafter"/>
</dbReference>
<dbReference type="InterPro" id="IPR010978">
    <property type="entry name" value="tRNA-bd_arm"/>
</dbReference>
<evidence type="ECO:0000256" key="1">
    <source>
        <dbReference type="ARBA" id="ARBA00022490"/>
    </source>
</evidence>
<dbReference type="Gene3D" id="3.40.50.620">
    <property type="entry name" value="HUPs"/>
    <property type="match status" value="2"/>
</dbReference>
<organism evidence="12 13">
    <name type="scientific">Candidatus Phytoplasma australasiaticum subsp. australasiaticum</name>
    <dbReference type="NCBI Taxonomy" id="2832407"/>
    <lineage>
        <taxon>Bacteria</taxon>
        <taxon>Bacillati</taxon>
        <taxon>Mycoplasmatota</taxon>
        <taxon>Mollicutes</taxon>
        <taxon>Acholeplasmatales</taxon>
        <taxon>Acholeplasmataceae</taxon>
        <taxon>Candidatus Phytoplasma</taxon>
        <taxon>16SrII (Peanut WB group)</taxon>
        <taxon>Candidatus Phytoplasma australasiaticum</taxon>
    </lineage>
</organism>
<evidence type="ECO:0000256" key="8">
    <source>
        <dbReference type="ARBA" id="ARBA00047552"/>
    </source>
</evidence>
<dbReference type="SUPFAM" id="SSF50677">
    <property type="entry name" value="ValRS/IleRS/LeuRS editing domain"/>
    <property type="match status" value="1"/>
</dbReference>
<comment type="subunit">
    <text evidence="9">Monomer.</text>
</comment>
<evidence type="ECO:0000256" key="7">
    <source>
        <dbReference type="ARBA" id="ARBA00023146"/>
    </source>
</evidence>
<dbReference type="NCBIfam" id="TIGR00422">
    <property type="entry name" value="valS"/>
    <property type="match status" value="1"/>
</dbReference>
<dbReference type="Proteomes" id="UP001170651">
    <property type="component" value="Unassembled WGS sequence"/>
</dbReference>
<dbReference type="InterPro" id="IPR009008">
    <property type="entry name" value="Val/Leu/Ile-tRNA-synth_edit"/>
</dbReference>
<evidence type="ECO:0000256" key="6">
    <source>
        <dbReference type="ARBA" id="ARBA00023054"/>
    </source>
</evidence>
<feature type="binding site" evidence="9">
    <location>
        <position position="526"/>
    </location>
    <ligand>
        <name>ATP</name>
        <dbReference type="ChEBI" id="CHEBI:30616"/>
    </ligand>
</feature>
<dbReference type="Pfam" id="PF00133">
    <property type="entry name" value="tRNA-synt_1"/>
    <property type="match status" value="1"/>
</dbReference>
<feature type="domain" description="Aminoacyl-tRNA synthetase class Ia" evidence="10">
    <location>
        <begin position="22"/>
        <end position="433"/>
    </location>
</feature>
<feature type="coiled-coil region" evidence="9">
    <location>
        <begin position="809"/>
        <end position="836"/>
    </location>
</feature>
<comment type="domain">
    <text evidence="9">ValRS has two distinct active sites: one for aminoacylation and one for editing. The misactivated threonine is translocated from the active site to the editing site.</text>
</comment>
<comment type="caution">
    <text evidence="12">The sequence shown here is derived from an EMBL/GenBank/DDBJ whole genome shotgun (WGS) entry which is preliminary data.</text>
</comment>
<comment type="catalytic activity">
    <reaction evidence="8 9">
        <text>tRNA(Val) + L-valine + ATP = L-valyl-tRNA(Val) + AMP + diphosphate</text>
        <dbReference type="Rhea" id="RHEA:10704"/>
        <dbReference type="Rhea" id="RHEA-COMP:9672"/>
        <dbReference type="Rhea" id="RHEA-COMP:9708"/>
        <dbReference type="ChEBI" id="CHEBI:30616"/>
        <dbReference type="ChEBI" id="CHEBI:33019"/>
        <dbReference type="ChEBI" id="CHEBI:57762"/>
        <dbReference type="ChEBI" id="CHEBI:78442"/>
        <dbReference type="ChEBI" id="CHEBI:78537"/>
        <dbReference type="ChEBI" id="CHEBI:456215"/>
        <dbReference type="EC" id="6.1.1.9"/>
    </reaction>
</comment>
<feature type="domain" description="Methionyl/Valyl/Leucyl/Isoleucyl-tRNA synthetase anticodon-binding" evidence="11">
    <location>
        <begin position="605"/>
        <end position="744"/>
    </location>
</feature>
<dbReference type="PANTHER" id="PTHR11946">
    <property type="entry name" value="VALYL-TRNA SYNTHETASES"/>
    <property type="match status" value="1"/>
</dbReference>
<evidence type="ECO:0000256" key="3">
    <source>
        <dbReference type="ARBA" id="ARBA00022741"/>
    </source>
</evidence>
<dbReference type="PROSITE" id="PS00178">
    <property type="entry name" value="AA_TRNA_LIGASE_I"/>
    <property type="match status" value="1"/>
</dbReference>
<reference evidence="12 13" key="1">
    <citation type="journal article" date="2023" name="Int. J. Syst. Evol. Microbiol.">
        <title>The observation of taxonomic boundaries for the 16SrII and 16SrXXV phytoplasmas using genome-based delimitation.</title>
        <authorList>
            <person name="Rodrigues Jardim B."/>
            <person name="Tran-Nguyen L.T.T."/>
            <person name="Gambley C."/>
            <person name="Al-Sadi A.M."/>
            <person name="Al-Subhi A.M."/>
            <person name="Foissac X."/>
            <person name="Salar P."/>
            <person name="Cai H."/>
            <person name="Yang J.Y."/>
            <person name="Davis R."/>
            <person name="Jones L."/>
            <person name="Rodoni B."/>
            <person name="Constable F.E."/>
        </authorList>
    </citation>
    <scope>NUCLEOTIDE SEQUENCE [LARGE SCALE GENOMIC DNA]</scope>
    <source>
        <strain evidence="12">BAWM-OMN-P26</strain>
    </source>
</reference>
<dbReference type="Pfam" id="PF08264">
    <property type="entry name" value="Anticodon_1"/>
    <property type="match status" value="1"/>
</dbReference>
<dbReference type="SUPFAM" id="SSF46589">
    <property type="entry name" value="tRNA-binding arm"/>
    <property type="match status" value="1"/>
</dbReference>
<keyword evidence="5 9" id="KW-0648">Protein biosynthesis</keyword>
<dbReference type="RefSeq" id="WP_238120193.1">
    <property type="nucleotide sequence ID" value="NZ_JAOSIU010000001.1"/>
</dbReference>
<dbReference type="InterPro" id="IPR013155">
    <property type="entry name" value="M/V/L/I-tRNA-synth_anticd-bd"/>
</dbReference>
<name>A0A9K3VNN1_9MOLU</name>
<dbReference type="Gene3D" id="1.10.730.10">
    <property type="entry name" value="Isoleucyl-tRNA Synthetase, Domain 1"/>
    <property type="match status" value="1"/>
</dbReference>
<feature type="short sequence motif" description="'KMSKS' region" evidence="9">
    <location>
        <begin position="523"/>
        <end position="527"/>
    </location>
</feature>
<sequence>MRNLNLNNMNNKYDFKIIEKNRYADWLKYKELQKKSNFSNLPNFTIVIPPPNITGKLHLGHAWNNILQDNLIRRKMLTGYNVLFVPGMDHAGIATQIKIKQELQQKGFCIHKLTKNIFLEFANQWQQKYIKDIRKQWQDLGLLLDYDYEQFTLNPSISSTVEKVFVSLYKEGLIYRDYKIINWDSSAQTTLSDTEINERNVLGKLFYLKYFLIEDKVLSDDFVIVATTRPETIFGDQAVMFHPNDKRYQHLIGKQVVVPGTSLKIPIIADEYVDMSFGSGLLKVTPAHDFNDFQLGQKHNLKSVLCINSDGSMNELAEQYKGLDRFVCRERLISDLDKKNLLFKIEDYNHSLRFANISGIVIEPRLSLQWFLKTKELAKLILKKHKINFFPKRFLTLFNQWLTKIEDWCISRQLWWGHPIPAWYNSKNEVKVQIEDPGSGFTRDSDVLDTWFSSSLWPLCALGWPNNQKLFRKHFPVDVLVTGYDILTFWVVKMVLQSMFFLKKMPFKDVLLHGLIRDDKGQKMSKSKGNGLDPKEIIDQYGIDSLRWFLTTNSSPGLDFYFDRNKIISSWKFANKLWNIGFFIKNNLSTLSTDFDQSKLFLPEKFLLTKLSTLLKKIDVLYDKYEFSVIGKLVYNFVWEEFANWGLEFYKICWQDIEKDPELISNSRKVILYIWKTILLVLHPFMPFITDAIYEELDLGISIISEKLPIFKFNDSISLSVFESLKKLVTKIRQFRQINSLNKIFLLDLYLEVPLNCLNEFQLILFELKKIFQASEIKLGSTSPCNNNYELLFADKNIFIFIKRTLLLKINQEQNNKNLNSQLNQILIELKRSENLLKNKSFLDKADKSKVQEEKEKYNKYLLQYKKIIKKK</sequence>
<evidence type="ECO:0000256" key="4">
    <source>
        <dbReference type="ARBA" id="ARBA00022840"/>
    </source>
</evidence>
<dbReference type="AlphaFoldDB" id="A0A9K3VNN1"/>
<dbReference type="EMBL" id="JAOSIW010000001">
    <property type="protein sequence ID" value="MDO8054261.1"/>
    <property type="molecule type" value="Genomic_DNA"/>
</dbReference>
<accession>A0A9K3VNN1</accession>
<evidence type="ECO:0000256" key="9">
    <source>
        <dbReference type="HAMAP-Rule" id="MF_02004"/>
    </source>
</evidence>
<dbReference type="GO" id="GO:0006438">
    <property type="term" value="P:valyl-tRNA aminoacylation"/>
    <property type="evidence" value="ECO:0007669"/>
    <property type="project" value="UniProtKB-UniRule"/>
</dbReference>
<feature type="short sequence motif" description="'HIGH' region" evidence="9">
    <location>
        <begin position="51"/>
        <end position="61"/>
    </location>
</feature>
<dbReference type="InterPro" id="IPR002303">
    <property type="entry name" value="Valyl-tRNA_ligase"/>
</dbReference>
<comment type="function">
    <text evidence="9">Catalyzes the attachment of valine to tRNA(Val). As ValRS can inadvertently accommodate and process structurally similar amino acids such as threonine, to avoid such errors, it has a 'posttransfer' editing activity that hydrolyzes mischarged Thr-tRNA(Val) in a tRNA-dependent manner.</text>
</comment>
<dbReference type="GO" id="GO:0004832">
    <property type="term" value="F:valine-tRNA ligase activity"/>
    <property type="evidence" value="ECO:0007669"/>
    <property type="project" value="UniProtKB-UniRule"/>
</dbReference>
<dbReference type="SUPFAM" id="SSF52374">
    <property type="entry name" value="Nucleotidylyl transferase"/>
    <property type="match status" value="1"/>
</dbReference>
<protein>
    <recommendedName>
        <fullName evidence="9">Valine--tRNA ligase</fullName>
        <ecNumber evidence="9">6.1.1.9</ecNumber>
    </recommendedName>
    <alternativeName>
        <fullName evidence="9">Valyl-tRNA synthetase</fullName>
        <shortName evidence="9">ValRS</shortName>
    </alternativeName>
</protein>
<evidence type="ECO:0000313" key="13">
    <source>
        <dbReference type="Proteomes" id="UP001170651"/>
    </source>
</evidence>
<dbReference type="SUPFAM" id="SSF47323">
    <property type="entry name" value="Anticodon-binding domain of a subclass of class I aminoacyl-tRNA synthetases"/>
    <property type="match status" value="1"/>
</dbReference>
<gene>
    <name evidence="9" type="primary">valS</name>
    <name evidence="12" type="ORF">OC696_00020</name>
</gene>
<dbReference type="NCBIfam" id="NF004349">
    <property type="entry name" value="PRK05729.1"/>
    <property type="match status" value="1"/>
</dbReference>
<comment type="similarity">
    <text evidence="9">Belongs to the class-I aminoacyl-tRNA synthetase family. ValS type 1 subfamily.</text>
</comment>
<evidence type="ECO:0000256" key="5">
    <source>
        <dbReference type="ARBA" id="ARBA00022917"/>
    </source>
</evidence>
<keyword evidence="2 9" id="KW-0436">Ligase</keyword>
<dbReference type="GO" id="GO:0002161">
    <property type="term" value="F:aminoacyl-tRNA deacylase activity"/>
    <property type="evidence" value="ECO:0007669"/>
    <property type="project" value="InterPro"/>
</dbReference>
<dbReference type="Gene3D" id="3.90.740.10">
    <property type="entry name" value="Valyl/Leucyl/Isoleucyl-tRNA synthetase, editing domain"/>
    <property type="match status" value="1"/>
</dbReference>
<dbReference type="PRINTS" id="PR00986">
    <property type="entry name" value="TRNASYNTHVAL"/>
</dbReference>
<comment type="subcellular location">
    <subcellularLocation>
        <location evidence="9">Cytoplasm</location>
    </subcellularLocation>
</comment>
<dbReference type="InterPro" id="IPR014729">
    <property type="entry name" value="Rossmann-like_a/b/a_fold"/>
</dbReference>
<keyword evidence="13" id="KW-1185">Reference proteome</keyword>
<keyword evidence="4 9" id="KW-0067">ATP-binding</keyword>
<dbReference type="HAMAP" id="MF_02004">
    <property type="entry name" value="Val_tRNA_synth_type1"/>
    <property type="match status" value="1"/>
</dbReference>